<protein>
    <submittedName>
        <fullName evidence="1">Uncharacterized protein</fullName>
    </submittedName>
</protein>
<organism evidence="1 2">
    <name type="scientific">Setaria viridis</name>
    <name type="common">Green bristlegrass</name>
    <name type="synonym">Setaria italica subsp. viridis</name>
    <dbReference type="NCBI Taxonomy" id="4556"/>
    <lineage>
        <taxon>Eukaryota</taxon>
        <taxon>Viridiplantae</taxon>
        <taxon>Streptophyta</taxon>
        <taxon>Embryophyta</taxon>
        <taxon>Tracheophyta</taxon>
        <taxon>Spermatophyta</taxon>
        <taxon>Magnoliopsida</taxon>
        <taxon>Liliopsida</taxon>
        <taxon>Poales</taxon>
        <taxon>Poaceae</taxon>
        <taxon>PACMAD clade</taxon>
        <taxon>Panicoideae</taxon>
        <taxon>Panicodae</taxon>
        <taxon>Paniceae</taxon>
        <taxon>Cenchrinae</taxon>
        <taxon>Setaria</taxon>
    </lineage>
</organism>
<accession>A0A4U6VF87</accession>
<proteinExistence type="predicted"/>
<sequence>MVKVYLTHGRMDSSDLCWQQDKPIRKNIIEASNSTSIIFHLDVCYIWPVNSIRIIPSRQPSAISCLLRTQEHCALRKETYYVMLDSDDKLEMRLKYMFRRRIVSFGD</sequence>
<gene>
    <name evidence="1" type="ORF">SEVIR_4G250401v2</name>
</gene>
<evidence type="ECO:0000313" key="1">
    <source>
        <dbReference type="EMBL" id="TKW22777.1"/>
    </source>
</evidence>
<name>A0A4U6VF87_SETVI</name>
<keyword evidence="2" id="KW-1185">Reference proteome</keyword>
<dbReference type="Gramene" id="TKW22777">
    <property type="protein sequence ID" value="TKW22777"/>
    <property type="gene ID" value="SEVIR_4G250401v2"/>
</dbReference>
<dbReference type="AlphaFoldDB" id="A0A4U6VF87"/>
<evidence type="ECO:0000313" key="2">
    <source>
        <dbReference type="Proteomes" id="UP000298652"/>
    </source>
</evidence>
<reference evidence="1" key="1">
    <citation type="submission" date="2019-03" db="EMBL/GenBank/DDBJ databases">
        <title>WGS assembly of Setaria viridis.</title>
        <authorList>
            <person name="Huang P."/>
            <person name="Jenkins J."/>
            <person name="Grimwood J."/>
            <person name="Barry K."/>
            <person name="Healey A."/>
            <person name="Mamidi S."/>
            <person name="Sreedasyam A."/>
            <person name="Shu S."/>
            <person name="Feldman M."/>
            <person name="Wu J."/>
            <person name="Yu Y."/>
            <person name="Chen C."/>
            <person name="Johnson J."/>
            <person name="Rokhsar D."/>
            <person name="Baxter I."/>
            <person name="Schmutz J."/>
            <person name="Brutnell T."/>
            <person name="Kellogg E."/>
        </authorList>
    </citation>
    <scope>NUCLEOTIDE SEQUENCE [LARGE SCALE GENOMIC DNA]</scope>
</reference>
<dbReference type="EMBL" id="CM016555">
    <property type="protein sequence ID" value="TKW22777.1"/>
    <property type="molecule type" value="Genomic_DNA"/>
</dbReference>
<dbReference type="Proteomes" id="UP000298652">
    <property type="component" value="Chromosome 4"/>
</dbReference>